<feature type="binding site" evidence="4">
    <location>
        <position position="198"/>
    </location>
    <ligand>
        <name>3'-phosphoadenylyl sulfate</name>
        <dbReference type="ChEBI" id="CHEBI:58339"/>
    </ligand>
</feature>
<dbReference type="PANTHER" id="PTHR10605:SF56">
    <property type="entry name" value="BIFUNCTIONAL HEPARAN SULFATE N-DEACETYLASE_N-SULFOTRANSFERASE"/>
    <property type="match status" value="1"/>
</dbReference>
<dbReference type="GO" id="GO:0016740">
    <property type="term" value="F:transferase activity"/>
    <property type="evidence" value="ECO:0007669"/>
    <property type="project" value="UniProtKB-KW"/>
</dbReference>
<reference evidence="6 7" key="1">
    <citation type="journal article" date="2020" name="G3 (Bethesda)">
        <title>Improved Reference Genome for Cyclotella cryptica CCMP332, a Model for Cell Wall Morphogenesis, Salinity Adaptation, and Lipid Production in Diatoms (Bacillariophyta).</title>
        <authorList>
            <person name="Roberts W.R."/>
            <person name="Downey K.M."/>
            <person name="Ruck E.C."/>
            <person name="Traller J.C."/>
            <person name="Alverson A.J."/>
        </authorList>
    </citation>
    <scope>NUCLEOTIDE SEQUENCE [LARGE SCALE GENOMIC DNA]</scope>
    <source>
        <strain evidence="6 7">CCMP332</strain>
    </source>
</reference>
<keyword evidence="2" id="KW-0325">Glycoprotein</keyword>
<evidence type="ECO:0000256" key="3">
    <source>
        <dbReference type="PIRSR" id="PIRSR637359-1"/>
    </source>
</evidence>
<dbReference type="SUPFAM" id="SSF52540">
    <property type="entry name" value="P-loop containing nucleoside triphosphate hydrolases"/>
    <property type="match status" value="1"/>
</dbReference>
<dbReference type="PANTHER" id="PTHR10605">
    <property type="entry name" value="HEPARAN SULFATE SULFOTRANSFERASE"/>
    <property type="match status" value="1"/>
</dbReference>
<dbReference type="EMBL" id="JABMIG020000013">
    <property type="protein sequence ID" value="KAL3803530.1"/>
    <property type="molecule type" value="Genomic_DNA"/>
</dbReference>
<sequence length="289" mass="33174">MAWGVLMKFVDDGVVSSWCPSCVFLVNLTTILTRLCIPPLLLPKSRLIRRNSGTNEKATRQTITKTTATSRRPAALCLPPQSPLKHHKPSFELSFLIIGGQKCGTTWIHNLLQKCHRLSLPKQKEVHYWDWHYRKGMDWYIRQFVDHHCHPHNADNDEDTSRSKLYGEITPDYVVLPPSTIAEIHVHFPHLKIIFVARDFVDRAWSAMVMELHDRTMGLNPGEFAEGVVDGRSDILPNVPKWNLPPPPCRSLRGEGWNNGRCRHPSPIRISSNVWNKTRMTRDRTMPGV</sequence>
<dbReference type="InterPro" id="IPR000863">
    <property type="entry name" value="Sulfotransferase_dom"/>
</dbReference>
<feature type="domain" description="Sulfotransferase" evidence="5">
    <location>
        <begin position="95"/>
        <end position="210"/>
    </location>
</feature>
<name>A0ABD3QT06_9STRA</name>
<dbReference type="AlphaFoldDB" id="A0ABD3QT06"/>
<evidence type="ECO:0000256" key="2">
    <source>
        <dbReference type="ARBA" id="ARBA00023180"/>
    </source>
</evidence>
<evidence type="ECO:0000256" key="4">
    <source>
        <dbReference type="PIRSR" id="PIRSR637359-2"/>
    </source>
</evidence>
<comment type="caution">
    <text evidence="6">The sequence shown here is derived from an EMBL/GenBank/DDBJ whole genome shotgun (WGS) entry which is preliminary data.</text>
</comment>
<dbReference type="InterPro" id="IPR037359">
    <property type="entry name" value="NST/OST"/>
</dbReference>
<gene>
    <name evidence="6" type="ORF">HJC23_014078</name>
</gene>
<dbReference type="Gene3D" id="3.40.50.300">
    <property type="entry name" value="P-loop containing nucleotide triphosphate hydrolases"/>
    <property type="match status" value="1"/>
</dbReference>
<keyword evidence="7" id="KW-1185">Reference proteome</keyword>
<feature type="active site" description="For sulfotransferase activity" evidence="3">
    <location>
        <position position="102"/>
    </location>
</feature>
<evidence type="ECO:0000259" key="5">
    <source>
        <dbReference type="Pfam" id="PF00685"/>
    </source>
</evidence>
<protein>
    <recommendedName>
        <fullName evidence="5">Sulfotransferase domain-containing protein</fullName>
    </recommendedName>
</protein>
<organism evidence="6 7">
    <name type="scientific">Cyclotella cryptica</name>
    <dbReference type="NCBI Taxonomy" id="29204"/>
    <lineage>
        <taxon>Eukaryota</taxon>
        <taxon>Sar</taxon>
        <taxon>Stramenopiles</taxon>
        <taxon>Ochrophyta</taxon>
        <taxon>Bacillariophyta</taxon>
        <taxon>Coscinodiscophyceae</taxon>
        <taxon>Thalassiosirophycidae</taxon>
        <taxon>Stephanodiscales</taxon>
        <taxon>Stephanodiscaceae</taxon>
        <taxon>Cyclotella</taxon>
    </lineage>
</organism>
<evidence type="ECO:0000313" key="7">
    <source>
        <dbReference type="Proteomes" id="UP001516023"/>
    </source>
</evidence>
<dbReference type="Proteomes" id="UP001516023">
    <property type="component" value="Unassembled WGS sequence"/>
</dbReference>
<evidence type="ECO:0000256" key="1">
    <source>
        <dbReference type="ARBA" id="ARBA00022679"/>
    </source>
</evidence>
<proteinExistence type="predicted"/>
<accession>A0ABD3QT06</accession>
<dbReference type="Pfam" id="PF00685">
    <property type="entry name" value="Sulfotransfer_1"/>
    <property type="match status" value="1"/>
</dbReference>
<feature type="binding site" evidence="4">
    <location>
        <position position="206"/>
    </location>
    <ligand>
        <name>3'-phosphoadenylyl sulfate</name>
        <dbReference type="ChEBI" id="CHEBI:58339"/>
    </ligand>
</feature>
<keyword evidence="1" id="KW-0808">Transferase</keyword>
<dbReference type="InterPro" id="IPR027417">
    <property type="entry name" value="P-loop_NTPase"/>
</dbReference>
<evidence type="ECO:0000313" key="6">
    <source>
        <dbReference type="EMBL" id="KAL3803530.1"/>
    </source>
</evidence>